<reference evidence="1" key="1">
    <citation type="journal article" date="2021" name="Proc. Natl. Acad. Sci. U.S.A.">
        <title>A Catalog of Tens of Thousands of Viruses from Human Metagenomes Reveals Hidden Associations with Chronic Diseases.</title>
        <authorList>
            <person name="Tisza M.J."/>
            <person name="Buck C.B."/>
        </authorList>
    </citation>
    <scope>NUCLEOTIDE SEQUENCE</scope>
    <source>
        <strain evidence="1">Ctmii12</strain>
    </source>
</reference>
<protein>
    <submittedName>
        <fullName evidence="1">Uncharacterized protein</fullName>
    </submittedName>
</protein>
<sequence>MRLIDADALKTRLGQIFEEASKIQGLDLAQQILAIETARILKNVLYTEIDKEPTAEPWKPNF</sequence>
<evidence type="ECO:0000313" key="1">
    <source>
        <dbReference type="EMBL" id="DAD72570.1"/>
    </source>
</evidence>
<organism evidence="1">
    <name type="scientific">Myoviridae sp. ctmii12</name>
    <dbReference type="NCBI Taxonomy" id="2827614"/>
    <lineage>
        <taxon>Viruses</taxon>
        <taxon>Duplodnaviria</taxon>
        <taxon>Heunggongvirae</taxon>
        <taxon>Uroviricota</taxon>
        <taxon>Caudoviricetes</taxon>
    </lineage>
</organism>
<dbReference type="EMBL" id="BK015901">
    <property type="protein sequence ID" value="DAD72570.1"/>
    <property type="molecule type" value="Genomic_DNA"/>
</dbReference>
<accession>A0A8S5LRK5</accession>
<proteinExistence type="predicted"/>
<name>A0A8S5LRK5_9CAUD</name>